<sequence length="103" mass="11885">MGDCSRVEMNTTEETSGNSVETCEEKHSNWKKFCSFIVQVIINMVMVIFILHFFPWWFLILVYSGYIIVCIKLLLVSCNWLCKQDCFSLFSKHNTEAKVSGSG</sequence>
<organism evidence="2 3">
    <name type="scientific">Meganyctiphanes norvegica</name>
    <name type="common">Northern krill</name>
    <name type="synonym">Thysanopoda norvegica</name>
    <dbReference type="NCBI Taxonomy" id="48144"/>
    <lineage>
        <taxon>Eukaryota</taxon>
        <taxon>Metazoa</taxon>
        <taxon>Ecdysozoa</taxon>
        <taxon>Arthropoda</taxon>
        <taxon>Crustacea</taxon>
        <taxon>Multicrustacea</taxon>
        <taxon>Malacostraca</taxon>
        <taxon>Eumalacostraca</taxon>
        <taxon>Eucarida</taxon>
        <taxon>Euphausiacea</taxon>
        <taxon>Euphausiidae</taxon>
        <taxon>Meganyctiphanes</taxon>
    </lineage>
</organism>
<dbReference type="AlphaFoldDB" id="A0AAV2QH03"/>
<comment type="caution">
    <text evidence="2">The sequence shown here is derived from an EMBL/GenBank/DDBJ whole genome shotgun (WGS) entry which is preliminary data.</text>
</comment>
<feature type="transmembrane region" description="Helical" evidence="1">
    <location>
        <begin position="60"/>
        <end position="82"/>
    </location>
</feature>
<reference evidence="2 3" key="1">
    <citation type="submission" date="2024-05" db="EMBL/GenBank/DDBJ databases">
        <authorList>
            <person name="Wallberg A."/>
        </authorList>
    </citation>
    <scope>NUCLEOTIDE SEQUENCE [LARGE SCALE GENOMIC DNA]</scope>
</reference>
<keyword evidence="1" id="KW-0812">Transmembrane</keyword>
<proteinExistence type="predicted"/>
<keyword evidence="1" id="KW-1133">Transmembrane helix</keyword>
<evidence type="ECO:0000313" key="2">
    <source>
        <dbReference type="EMBL" id="CAL4082641.1"/>
    </source>
</evidence>
<evidence type="ECO:0000256" key="1">
    <source>
        <dbReference type="SAM" id="Phobius"/>
    </source>
</evidence>
<accession>A0AAV2QH03</accession>
<dbReference type="EMBL" id="CAXKWB010006398">
    <property type="protein sequence ID" value="CAL4082641.1"/>
    <property type="molecule type" value="Genomic_DNA"/>
</dbReference>
<dbReference type="Proteomes" id="UP001497623">
    <property type="component" value="Unassembled WGS sequence"/>
</dbReference>
<gene>
    <name evidence="2" type="ORF">MNOR_LOCUS11956</name>
</gene>
<protein>
    <submittedName>
        <fullName evidence="2">Uncharacterized protein</fullName>
    </submittedName>
</protein>
<keyword evidence="3" id="KW-1185">Reference proteome</keyword>
<evidence type="ECO:0000313" key="3">
    <source>
        <dbReference type="Proteomes" id="UP001497623"/>
    </source>
</evidence>
<keyword evidence="1" id="KW-0472">Membrane</keyword>
<feature type="transmembrane region" description="Helical" evidence="1">
    <location>
        <begin position="33"/>
        <end position="54"/>
    </location>
</feature>
<name>A0AAV2QH03_MEGNR</name>
<feature type="non-terminal residue" evidence="2">
    <location>
        <position position="103"/>
    </location>
</feature>